<accession>A0A1C7MRV5</accession>
<comment type="caution">
    <text evidence="1">The sequence shown here is derived from an EMBL/GenBank/DDBJ whole genome shotgun (WGS) entry which is preliminary data.</text>
</comment>
<dbReference type="OMA" id="HWEESSG"/>
<dbReference type="EMBL" id="LUGG01000002">
    <property type="protein sequence ID" value="OBZ77674.1"/>
    <property type="molecule type" value="Genomic_DNA"/>
</dbReference>
<protein>
    <recommendedName>
        <fullName evidence="3">F-box domain-containing protein</fullName>
    </recommendedName>
</protein>
<proteinExistence type="predicted"/>
<evidence type="ECO:0000313" key="2">
    <source>
        <dbReference type="Proteomes" id="UP000092993"/>
    </source>
</evidence>
<evidence type="ECO:0008006" key="3">
    <source>
        <dbReference type="Google" id="ProtNLM"/>
    </source>
</evidence>
<evidence type="ECO:0000313" key="1">
    <source>
        <dbReference type="EMBL" id="OBZ77674.1"/>
    </source>
</evidence>
<dbReference type="OrthoDB" id="3270296at2759"/>
<dbReference type="InterPro" id="IPR032675">
    <property type="entry name" value="LRR_dom_sf"/>
</dbReference>
<dbReference type="Gene3D" id="3.80.10.10">
    <property type="entry name" value="Ribonuclease Inhibitor"/>
    <property type="match status" value="1"/>
</dbReference>
<gene>
    <name evidence="1" type="ORF">A0H81_02726</name>
</gene>
<dbReference type="Proteomes" id="UP000092993">
    <property type="component" value="Unassembled WGS sequence"/>
</dbReference>
<organism evidence="1 2">
    <name type="scientific">Grifola frondosa</name>
    <name type="common">Maitake</name>
    <name type="synonym">Polyporus frondosus</name>
    <dbReference type="NCBI Taxonomy" id="5627"/>
    <lineage>
        <taxon>Eukaryota</taxon>
        <taxon>Fungi</taxon>
        <taxon>Dikarya</taxon>
        <taxon>Basidiomycota</taxon>
        <taxon>Agaricomycotina</taxon>
        <taxon>Agaricomycetes</taxon>
        <taxon>Polyporales</taxon>
        <taxon>Grifolaceae</taxon>
        <taxon>Grifola</taxon>
    </lineage>
</organism>
<keyword evidence="2" id="KW-1185">Reference proteome</keyword>
<name>A0A1C7MRV5_GRIFR</name>
<sequence length="377" mass="42462">MTALDSVIWSCNHSPISIDNVWPTLPRCQSLKEVQITDNLVFASNNVDVEEDASRKPRPPVLRELKTVGLHSTKHTYGATRNPDLSRISAMLSNCPNLEVLDIGYTARQMAGYFNPVADDFLLCGRWPNLRSLTLTNLWCTPHAGFDASAAFLYAHANLEVLHLDIAFGTADAGRAHMPFVFPPNCLPRLREVKASKELVGAILQSPCDAPGGRPLEIIKGVRLSGSSWDHVFLANLKRYGVNTVRRLELVGWNEMEDARRAWCPYCHRTRQWEQASIDCRRQCHGVGTLLANMPELTTFHGVRFFYEVSSVSVDPSGPISLSDRSRVRKNDEVASVLAWKCSKLRRLDHWEESSGKVIVLLRDSEKVRYEVRRIKA</sequence>
<dbReference type="AlphaFoldDB" id="A0A1C7MRV5"/>
<dbReference type="SUPFAM" id="SSF52047">
    <property type="entry name" value="RNI-like"/>
    <property type="match status" value="1"/>
</dbReference>
<dbReference type="STRING" id="5627.A0A1C7MRV5"/>
<reference evidence="1 2" key="1">
    <citation type="submission" date="2016-03" db="EMBL/GenBank/DDBJ databases">
        <title>Whole genome sequencing of Grifola frondosa 9006-11.</title>
        <authorList>
            <person name="Min B."/>
            <person name="Park H."/>
            <person name="Kim J.-G."/>
            <person name="Cho H."/>
            <person name="Oh Y.-L."/>
            <person name="Kong W.-S."/>
            <person name="Choi I.-G."/>
        </authorList>
    </citation>
    <scope>NUCLEOTIDE SEQUENCE [LARGE SCALE GENOMIC DNA]</scope>
    <source>
        <strain evidence="1 2">9006-11</strain>
    </source>
</reference>